<dbReference type="GO" id="GO:0009092">
    <property type="term" value="P:homoserine metabolic process"/>
    <property type="evidence" value="ECO:0007669"/>
    <property type="project" value="TreeGrafter"/>
</dbReference>
<accession>A0A450YKG1</accession>
<dbReference type="PANTHER" id="PTHR32268">
    <property type="entry name" value="HOMOSERINE O-ACETYLTRANSFERASE"/>
    <property type="match status" value="1"/>
</dbReference>
<feature type="active site" evidence="3">
    <location>
        <position position="392"/>
    </location>
</feature>
<dbReference type="InterPro" id="IPR029058">
    <property type="entry name" value="AB_hydrolase_fold"/>
</dbReference>
<dbReference type="EC" id="2.3.1.-" evidence="2"/>
<dbReference type="GO" id="GO:0009086">
    <property type="term" value="P:methionine biosynthetic process"/>
    <property type="evidence" value="ECO:0007669"/>
    <property type="project" value="TreeGrafter"/>
</dbReference>
<protein>
    <recommendedName>
        <fullName evidence="2">Probable acyltransferase</fullName>
        <ecNumber evidence="2">2.3.1.-</ecNumber>
    </recommendedName>
</protein>
<feature type="domain" description="AB hydrolase-1" evidence="5">
    <location>
        <begin position="156"/>
        <end position="260"/>
    </location>
</feature>
<keyword evidence="2" id="KW-0963">Cytoplasm</keyword>
<comment type="similarity">
    <text evidence="2">Belongs to the AB hydrolase superfamily. MetX family.</text>
</comment>
<evidence type="ECO:0000256" key="2">
    <source>
        <dbReference type="HAMAP-Rule" id="MF_00296"/>
    </source>
</evidence>
<dbReference type="InterPro" id="IPR000073">
    <property type="entry name" value="AB_hydrolase_1"/>
</dbReference>
<dbReference type="HAMAP" id="MF_00296">
    <property type="entry name" value="MetX_acyltransf"/>
    <property type="match status" value="1"/>
</dbReference>
<evidence type="ECO:0000313" key="7">
    <source>
        <dbReference type="EMBL" id="VFK42004.1"/>
    </source>
</evidence>
<dbReference type="SUPFAM" id="SSF53474">
    <property type="entry name" value="alpha/beta-Hydrolases"/>
    <property type="match status" value="1"/>
</dbReference>
<evidence type="ECO:0000259" key="5">
    <source>
        <dbReference type="Pfam" id="PF00561"/>
    </source>
</evidence>
<dbReference type="EMBL" id="CAADFR010000008">
    <property type="protein sequence ID" value="VFK36988.1"/>
    <property type="molecule type" value="Genomic_DNA"/>
</dbReference>
<dbReference type="NCBIfam" id="NF005262">
    <property type="entry name" value="PRK06765.1"/>
    <property type="match status" value="1"/>
</dbReference>
<dbReference type="EMBL" id="CAADHB010000007">
    <property type="protein sequence ID" value="VFK78114.1"/>
    <property type="molecule type" value="Genomic_DNA"/>
</dbReference>
<dbReference type="AlphaFoldDB" id="A0A450YKG1"/>
<feature type="chain" id="PRO_5033825253" description="Probable acyltransferase" evidence="4">
    <location>
        <begin position="25"/>
        <end position="429"/>
    </location>
</feature>
<evidence type="ECO:0000313" key="8">
    <source>
        <dbReference type="EMBL" id="VFK78114.1"/>
    </source>
</evidence>
<feature type="active site" description="Nucleophile" evidence="3">
    <location>
        <position position="189"/>
    </location>
</feature>
<keyword evidence="1 2" id="KW-0808">Transferase</keyword>
<evidence type="ECO:0000313" key="6">
    <source>
        <dbReference type="EMBL" id="VFK36988.1"/>
    </source>
</evidence>
<dbReference type="GO" id="GO:0005737">
    <property type="term" value="C:cytoplasm"/>
    <property type="evidence" value="ECO:0007669"/>
    <property type="project" value="UniProtKB-SubCell"/>
</dbReference>
<dbReference type="Gene3D" id="1.10.1740.110">
    <property type="match status" value="1"/>
</dbReference>
<dbReference type="Gene3D" id="3.40.50.1820">
    <property type="entry name" value="alpha/beta hydrolase"/>
    <property type="match status" value="1"/>
</dbReference>
<organism evidence="7">
    <name type="scientific">Candidatus Kentrum sp. SD</name>
    <dbReference type="NCBI Taxonomy" id="2126332"/>
    <lineage>
        <taxon>Bacteria</taxon>
        <taxon>Pseudomonadati</taxon>
        <taxon>Pseudomonadota</taxon>
        <taxon>Gammaproteobacteria</taxon>
        <taxon>Candidatus Kentrum</taxon>
    </lineage>
</organism>
<sequence>MNPFRFSFFSVVILILSSIASAFAYDGIVTKKTFTMGNYTTVGGKTISNVKVGWESYGTLNAAKDNVILIPHSFSYTSHAAGKYTKDDPSPGYWDAIIGSGKAINTDKYYVISSDTLINLHAISDPNAPNPPGANNKVITTGPASTNPGTGQPYGMDFPFITIRDIVNVQKALLDSLGITSLHAVAGLSMGAMQAMEWGNAYPDMVKRVIPVSGHGQSDAYLLGIFDLAIRFIKLDPKWKGGKYSLDEQPIDGIKGARNVIAMTALHWKWAEQYGRAWADGSKGVLRKNLDDLYKIEAELDKGAEAFAKTVDANTFLYRMKATQDYIVGHSGSLEQELAKIKAPILFIYTPDDLMIPDGKVCETARILRAERDKVGNRAMVEVVEIDGDTGHMDSIYSIDQAAHRIKRFLNRQPYETPRRRARRRDGCS</sequence>
<comment type="subunit">
    <text evidence="2">Homodimer.</text>
</comment>
<gene>
    <name evidence="8" type="ORF">BECKSD772D_GA0070982_100721</name>
    <name evidence="7" type="ORF">BECKSD772E_GA0070983_10139</name>
    <name evidence="6" type="ORF">BECKSD772F_GA0070984_100822</name>
</gene>
<keyword evidence="4" id="KW-0732">Signal</keyword>
<reference evidence="7" key="1">
    <citation type="submission" date="2019-02" db="EMBL/GenBank/DDBJ databases">
        <authorList>
            <person name="Gruber-Vodicka R. H."/>
            <person name="Seah K. B. B."/>
        </authorList>
    </citation>
    <scope>NUCLEOTIDE SEQUENCE</scope>
    <source>
        <strain evidence="8">BECK_S127</strain>
        <strain evidence="7">BECK_S1320</strain>
        <strain evidence="6">BECK_S1321</strain>
    </source>
</reference>
<dbReference type="GO" id="GO:0004414">
    <property type="term" value="F:homoserine O-acetyltransferase activity"/>
    <property type="evidence" value="ECO:0007669"/>
    <property type="project" value="TreeGrafter"/>
</dbReference>
<evidence type="ECO:0000256" key="4">
    <source>
        <dbReference type="SAM" id="SignalP"/>
    </source>
</evidence>
<keyword evidence="2" id="KW-0012">Acyltransferase</keyword>
<dbReference type="PANTHER" id="PTHR32268:SF11">
    <property type="entry name" value="HOMOSERINE O-ACETYLTRANSFERASE"/>
    <property type="match status" value="1"/>
</dbReference>
<evidence type="ECO:0000256" key="3">
    <source>
        <dbReference type="PIRSR" id="PIRSR000443-1"/>
    </source>
</evidence>
<name>A0A450YKG1_9GAMM</name>
<feature type="signal peptide" evidence="4">
    <location>
        <begin position="1"/>
        <end position="24"/>
    </location>
</feature>
<keyword evidence="2" id="KW-0028">Amino-acid biosynthesis</keyword>
<proteinExistence type="inferred from homology"/>
<dbReference type="EMBL" id="CAADFU010000013">
    <property type="protein sequence ID" value="VFK42004.1"/>
    <property type="molecule type" value="Genomic_DNA"/>
</dbReference>
<comment type="caution">
    <text evidence="2">Lacks conserved residue(s) required for the propagation of feature annotation.</text>
</comment>
<feature type="active site" evidence="2 3">
    <location>
        <position position="353"/>
    </location>
</feature>
<dbReference type="PIRSF" id="PIRSF000443">
    <property type="entry name" value="Homoser_Ac_trans"/>
    <property type="match status" value="1"/>
</dbReference>
<dbReference type="InterPro" id="IPR008220">
    <property type="entry name" value="HAT_MetX-like"/>
</dbReference>
<comment type="subcellular location">
    <subcellularLocation>
        <location evidence="2">Cytoplasm</location>
    </subcellularLocation>
</comment>
<evidence type="ECO:0000256" key="1">
    <source>
        <dbReference type="ARBA" id="ARBA00022679"/>
    </source>
</evidence>
<dbReference type="Pfam" id="PF00561">
    <property type="entry name" value="Abhydrolase_1"/>
    <property type="match status" value="1"/>
</dbReference>